<dbReference type="PANTHER" id="PTHR38041">
    <property type="entry name" value="CHORISMATE MUTASE"/>
    <property type="match status" value="1"/>
</dbReference>
<dbReference type="InterPro" id="IPR051331">
    <property type="entry name" value="Chorismate_mutase-related"/>
</dbReference>
<dbReference type="SUPFAM" id="SSF48600">
    <property type="entry name" value="Chorismate mutase II"/>
    <property type="match status" value="1"/>
</dbReference>
<protein>
    <recommendedName>
        <fullName evidence="3">Chorismate mutase domain-containing protein</fullName>
    </recommendedName>
</protein>
<feature type="signal peptide" evidence="2">
    <location>
        <begin position="1"/>
        <end position="16"/>
    </location>
</feature>
<dbReference type="InterPro" id="IPR036979">
    <property type="entry name" value="CM_dom_sf"/>
</dbReference>
<comment type="caution">
    <text evidence="4">The sequence shown here is derived from an EMBL/GenBank/DDBJ whole genome shotgun (WGS) entry which is preliminary data.</text>
</comment>
<dbReference type="PROSITE" id="PS51168">
    <property type="entry name" value="CHORISMATE_MUT_2"/>
    <property type="match status" value="1"/>
</dbReference>
<dbReference type="PANTHER" id="PTHR38041:SF1">
    <property type="entry name" value="CHORISMATE MUTASE"/>
    <property type="match status" value="1"/>
</dbReference>
<sequence>MRLSFLLLASGSLVSASTSTSTADYASPCYASPLPELRNSTENRTIPWGTPSFILPNGTTCCSSLTEVRAGIDVIDSQLVALLAQRAAYVREATRFKATLATVDVPERDAAVIAKAIAAANSTSPRLPATVAEGVYKAIIAANVPFEECVFEKFAG</sequence>
<dbReference type="InterPro" id="IPR036263">
    <property type="entry name" value="Chorismate_II_sf"/>
</dbReference>
<evidence type="ECO:0000313" key="5">
    <source>
        <dbReference type="Proteomes" id="UP001629113"/>
    </source>
</evidence>
<proteinExistence type="predicted"/>
<accession>A0ABR4PUW5</accession>
<evidence type="ECO:0000256" key="2">
    <source>
        <dbReference type="SAM" id="SignalP"/>
    </source>
</evidence>
<organism evidence="4 5">
    <name type="scientific">Phlyctema vagabunda</name>
    <dbReference type="NCBI Taxonomy" id="108571"/>
    <lineage>
        <taxon>Eukaryota</taxon>
        <taxon>Fungi</taxon>
        <taxon>Dikarya</taxon>
        <taxon>Ascomycota</taxon>
        <taxon>Pezizomycotina</taxon>
        <taxon>Leotiomycetes</taxon>
        <taxon>Helotiales</taxon>
        <taxon>Dermateaceae</taxon>
        <taxon>Phlyctema</taxon>
    </lineage>
</organism>
<dbReference type="Proteomes" id="UP001629113">
    <property type="component" value="Unassembled WGS sequence"/>
</dbReference>
<evidence type="ECO:0000313" key="4">
    <source>
        <dbReference type="EMBL" id="KAL3427140.1"/>
    </source>
</evidence>
<keyword evidence="1" id="KW-0413">Isomerase</keyword>
<dbReference type="EMBL" id="JBFCZG010000001">
    <property type="protein sequence ID" value="KAL3427140.1"/>
    <property type="molecule type" value="Genomic_DNA"/>
</dbReference>
<feature type="chain" id="PRO_5045831814" description="Chorismate mutase domain-containing protein" evidence="2">
    <location>
        <begin position="17"/>
        <end position="156"/>
    </location>
</feature>
<keyword evidence="2" id="KW-0732">Signal</keyword>
<gene>
    <name evidence="4" type="ORF">PVAG01_00649</name>
</gene>
<dbReference type="SMART" id="SM00830">
    <property type="entry name" value="CM_2"/>
    <property type="match status" value="1"/>
</dbReference>
<dbReference type="Gene3D" id="1.20.59.10">
    <property type="entry name" value="Chorismate mutase"/>
    <property type="match status" value="1"/>
</dbReference>
<keyword evidence="5" id="KW-1185">Reference proteome</keyword>
<feature type="domain" description="Chorismate mutase" evidence="3">
    <location>
        <begin position="59"/>
        <end position="151"/>
    </location>
</feature>
<reference evidence="4 5" key="1">
    <citation type="submission" date="2024-06" db="EMBL/GenBank/DDBJ databases">
        <title>Complete genome of Phlyctema vagabunda strain 19-DSS-EL-015.</title>
        <authorList>
            <person name="Fiorenzani C."/>
        </authorList>
    </citation>
    <scope>NUCLEOTIDE SEQUENCE [LARGE SCALE GENOMIC DNA]</scope>
    <source>
        <strain evidence="4 5">19-DSS-EL-015</strain>
    </source>
</reference>
<name>A0ABR4PUW5_9HELO</name>
<evidence type="ECO:0000256" key="1">
    <source>
        <dbReference type="ARBA" id="ARBA00023235"/>
    </source>
</evidence>
<evidence type="ECO:0000259" key="3">
    <source>
        <dbReference type="PROSITE" id="PS51168"/>
    </source>
</evidence>
<dbReference type="Pfam" id="PF01817">
    <property type="entry name" value="CM_2"/>
    <property type="match status" value="1"/>
</dbReference>
<dbReference type="InterPro" id="IPR002701">
    <property type="entry name" value="CM_II_prokaryot"/>
</dbReference>